<dbReference type="SUPFAM" id="SSF53955">
    <property type="entry name" value="Lysozyme-like"/>
    <property type="match status" value="1"/>
</dbReference>
<dbReference type="AlphaFoldDB" id="A0A0S2DHZ2"/>
<feature type="compositionally biased region" description="Low complexity" evidence="1">
    <location>
        <begin position="407"/>
        <end position="424"/>
    </location>
</feature>
<feature type="region of interest" description="Disordered" evidence="1">
    <location>
        <begin position="394"/>
        <end position="437"/>
    </location>
</feature>
<dbReference type="Proteomes" id="UP000061569">
    <property type="component" value="Chromosome"/>
</dbReference>
<evidence type="ECO:0000313" key="2">
    <source>
        <dbReference type="EMBL" id="ALN58154.1"/>
    </source>
</evidence>
<dbReference type="SUPFAM" id="SSF47090">
    <property type="entry name" value="PGBD-like"/>
    <property type="match status" value="1"/>
</dbReference>
<dbReference type="PATRIC" id="fig|69.6.peg.2763"/>
<dbReference type="RefSeq" id="WP_057947828.1">
    <property type="nucleotide sequence ID" value="NZ_CP067396.1"/>
</dbReference>
<name>A0A0S2DHZ2_LYSEN</name>
<protein>
    <submittedName>
        <fullName evidence="2">Putative peptidoglycan binding domain protein</fullName>
    </submittedName>
</protein>
<dbReference type="InterPro" id="IPR002477">
    <property type="entry name" value="Peptidoglycan-bd-like"/>
</dbReference>
<sequence>MSELNNRDYLLLRAYESGIREPRELAAFMGQMQVESGNFRSMHENLNYSGERLLEVFPGRNGMDTRAEADAVARGGQQGIANAIYGGNWGRENLGNTEQGDGWRFHGRGYVQLTGRDNYERVQRETGLDVTANPDLASNRENAANIAVHYWQGRVVARGHQDDVRAATHDINGGYNHLPERRAAVTQWQGMLTPEVMQGLARGEVNLPAQGRANRDPMADGVLKLNERGDAVERMQEQLKQLGYRDARGNELNPDGHFGGRTDEALRQFQRDQGIKDDGIAGPTTLGKLREAVERQQGQQPEQTRGEQTRAPSMADPANRDNPMYNQALEGLAKLGPNGGFRNPEEMQRAAAALTYDASVAGMNKIDHVVRNGDGSGLFAVQGGLNDPSHQRVHVGAQEAVSRSVEQTTQQLAQDKPQQQAAPEQAREQEQAARRVA</sequence>
<dbReference type="KEGG" id="lez:GLE_2806"/>
<feature type="region of interest" description="Disordered" evidence="1">
    <location>
        <begin position="293"/>
        <end position="324"/>
    </location>
</feature>
<proteinExistence type="predicted"/>
<dbReference type="STRING" id="69.GLE_2806"/>
<dbReference type="EMBL" id="CP013140">
    <property type="protein sequence ID" value="ALN58154.1"/>
    <property type="molecule type" value="Genomic_DNA"/>
</dbReference>
<dbReference type="InterPro" id="IPR046519">
    <property type="entry name" value="X-Tfes_XVIPCD"/>
</dbReference>
<gene>
    <name evidence="2" type="ORF">GLE_2806</name>
</gene>
<organism evidence="2 3">
    <name type="scientific">Lysobacter enzymogenes</name>
    <dbReference type="NCBI Taxonomy" id="69"/>
    <lineage>
        <taxon>Bacteria</taxon>
        <taxon>Pseudomonadati</taxon>
        <taxon>Pseudomonadota</taxon>
        <taxon>Gammaproteobacteria</taxon>
        <taxon>Lysobacterales</taxon>
        <taxon>Lysobacteraceae</taxon>
        <taxon>Lysobacter</taxon>
    </lineage>
</organism>
<dbReference type="Pfam" id="PF20410">
    <property type="entry name" value="X-Tfes_XVIPCD"/>
    <property type="match status" value="1"/>
</dbReference>
<accession>A0A0S2DHZ2</accession>
<dbReference type="Gene3D" id="1.10.101.10">
    <property type="entry name" value="PGBD-like superfamily/PGBD"/>
    <property type="match status" value="1"/>
</dbReference>
<evidence type="ECO:0000256" key="1">
    <source>
        <dbReference type="SAM" id="MobiDB-lite"/>
    </source>
</evidence>
<reference evidence="2 3" key="1">
    <citation type="submission" date="2015-11" db="EMBL/GenBank/DDBJ databases">
        <title>Genome sequences of Lysobacter enzymogenes strain C3 and Lysobacter antibioticus ATCC 29479.</title>
        <authorList>
            <person name="Kobayashi D.Y."/>
        </authorList>
    </citation>
    <scope>NUCLEOTIDE SEQUENCE [LARGE SCALE GENOMIC DNA]</scope>
    <source>
        <strain evidence="2 3">C3</strain>
    </source>
</reference>
<dbReference type="InterPro" id="IPR023346">
    <property type="entry name" value="Lysozyme-like_dom_sf"/>
</dbReference>
<dbReference type="PANTHER" id="PTHR34408:SF1">
    <property type="entry name" value="GLYCOSYL HYDROLASE FAMILY 19 DOMAIN-CONTAINING PROTEIN HI_1415"/>
    <property type="match status" value="1"/>
</dbReference>
<dbReference type="InterPro" id="IPR052354">
    <property type="entry name" value="Cell_Wall_Dynamics_Protein"/>
</dbReference>
<feature type="compositionally biased region" description="Basic and acidic residues" evidence="1">
    <location>
        <begin position="425"/>
        <end position="437"/>
    </location>
</feature>
<dbReference type="InterPro" id="IPR036365">
    <property type="entry name" value="PGBD-like_sf"/>
</dbReference>
<dbReference type="PANTHER" id="PTHR34408">
    <property type="entry name" value="FAMILY PROTEIN, PUTATIVE-RELATED"/>
    <property type="match status" value="1"/>
</dbReference>
<dbReference type="InterPro" id="IPR036366">
    <property type="entry name" value="PGBDSf"/>
</dbReference>
<dbReference type="OrthoDB" id="1491023at2"/>
<dbReference type="Pfam" id="PF01471">
    <property type="entry name" value="PG_binding_1"/>
    <property type="match status" value="1"/>
</dbReference>
<dbReference type="Gene3D" id="1.10.530.10">
    <property type="match status" value="1"/>
</dbReference>
<evidence type="ECO:0000313" key="3">
    <source>
        <dbReference type="Proteomes" id="UP000061569"/>
    </source>
</evidence>